<dbReference type="InterPro" id="IPR013780">
    <property type="entry name" value="Glyco_hydro_b"/>
</dbReference>
<dbReference type="CDD" id="cd11322">
    <property type="entry name" value="AmyAc_Glg_BE"/>
    <property type="match status" value="1"/>
</dbReference>
<evidence type="ECO:0000256" key="4">
    <source>
        <dbReference type="ARBA" id="ARBA00009000"/>
    </source>
</evidence>
<dbReference type="SMART" id="SM00642">
    <property type="entry name" value="Aamy"/>
    <property type="match status" value="1"/>
</dbReference>
<dbReference type="GO" id="GO:0004553">
    <property type="term" value="F:hydrolase activity, hydrolyzing O-glycosyl compounds"/>
    <property type="evidence" value="ECO:0007669"/>
    <property type="project" value="InterPro"/>
</dbReference>
<evidence type="ECO:0000313" key="14">
    <source>
        <dbReference type="EMBL" id="MTD60541.1"/>
    </source>
</evidence>
<feature type="domain" description="Glycosyl hydrolase family 13 catalytic" evidence="13">
    <location>
        <begin position="238"/>
        <end position="580"/>
    </location>
</feature>
<name>A0A844GIL2_9FIRM</name>
<evidence type="ECO:0000256" key="10">
    <source>
        <dbReference type="ARBA" id="ARBA00023277"/>
    </source>
</evidence>
<comment type="catalytic activity">
    <reaction evidence="1">
        <text>Transfers a segment of a (1-&gt;4)-alpha-D-glucan chain to a primary hydroxy group in a similar glucan chain.</text>
        <dbReference type="EC" id="2.4.1.18"/>
    </reaction>
</comment>
<evidence type="ECO:0000256" key="2">
    <source>
        <dbReference type="ARBA" id="ARBA00002953"/>
    </source>
</evidence>
<dbReference type="InterPro" id="IPR006407">
    <property type="entry name" value="GlgB"/>
</dbReference>
<dbReference type="RefSeq" id="WP_154779831.1">
    <property type="nucleotide sequence ID" value="NZ_WMBC01000002.1"/>
</dbReference>
<dbReference type="PANTHER" id="PTHR43651:SF3">
    <property type="entry name" value="1,4-ALPHA-GLUCAN-BRANCHING ENZYME"/>
    <property type="match status" value="1"/>
</dbReference>
<accession>A0A844GIL2</accession>
<dbReference type="InterPro" id="IPR014756">
    <property type="entry name" value="Ig_E-set"/>
</dbReference>
<evidence type="ECO:0000256" key="5">
    <source>
        <dbReference type="ARBA" id="ARBA00012541"/>
    </source>
</evidence>
<evidence type="ECO:0000256" key="8">
    <source>
        <dbReference type="ARBA" id="ARBA00022679"/>
    </source>
</evidence>
<comment type="function">
    <text evidence="2">Catalyzes the formation of the alpha-1,6-glucosidic linkages in glycogen by scission of a 1,4-alpha-linked oligosaccharide from growing alpha-1,4-glucan chains and the subsequent attachment of the oligosaccharide to the alpha-1,6 position.</text>
</comment>
<dbReference type="GO" id="GO:0003844">
    <property type="term" value="F:1,4-alpha-glucan branching enzyme activity"/>
    <property type="evidence" value="ECO:0007669"/>
    <property type="project" value="UniProtKB-UniRule"/>
</dbReference>
<evidence type="ECO:0000256" key="7">
    <source>
        <dbReference type="ARBA" id="ARBA00022676"/>
    </source>
</evidence>
<evidence type="ECO:0000256" key="6">
    <source>
        <dbReference type="ARBA" id="ARBA00022600"/>
    </source>
</evidence>
<comment type="pathway">
    <text evidence="3">Glycan biosynthesis; glycogen biosynthesis.</text>
</comment>
<evidence type="ECO:0000256" key="9">
    <source>
        <dbReference type="ARBA" id="ARBA00023056"/>
    </source>
</evidence>
<dbReference type="NCBIfam" id="TIGR01515">
    <property type="entry name" value="branching_enzym"/>
    <property type="match status" value="1"/>
</dbReference>
<evidence type="ECO:0000313" key="15">
    <source>
        <dbReference type="Proteomes" id="UP000437824"/>
    </source>
</evidence>
<dbReference type="EC" id="2.4.1.18" evidence="5 11"/>
<dbReference type="InterPro" id="IPR044143">
    <property type="entry name" value="GlgB_N_E_set_prok"/>
</dbReference>
<dbReference type="GO" id="GO:0043169">
    <property type="term" value="F:cation binding"/>
    <property type="evidence" value="ECO:0007669"/>
    <property type="project" value="InterPro"/>
</dbReference>
<dbReference type="InterPro" id="IPR054169">
    <property type="entry name" value="GlgB_N"/>
</dbReference>
<dbReference type="AlphaFoldDB" id="A0A844GIL2"/>
<protein>
    <recommendedName>
        <fullName evidence="5 11">1,4-alpha-glucan branching enzyme</fullName>
        <ecNumber evidence="5 11">2.4.1.18</ecNumber>
    </recommendedName>
</protein>
<keyword evidence="6" id="KW-0321">Glycogen metabolism</keyword>
<dbReference type="Proteomes" id="UP000437824">
    <property type="component" value="Unassembled WGS sequence"/>
</dbReference>
<evidence type="ECO:0000256" key="3">
    <source>
        <dbReference type="ARBA" id="ARBA00004964"/>
    </source>
</evidence>
<keyword evidence="7 14" id="KW-0328">Glycosyltransferase</keyword>
<reference evidence="14 15" key="1">
    <citation type="submission" date="2019-11" db="EMBL/GenBank/DDBJ databases">
        <title>Draft genome sequence of Blautia luti DSM 14534T, isolated from human stool.</title>
        <authorList>
            <person name="Ortiz R."/>
            <person name="Melis-Arcos F."/>
            <person name="Covarrubias P."/>
            <person name="Cardenas J.P."/>
            <person name="Perez-Donoso J."/>
            <person name="Almonacid D."/>
        </authorList>
    </citation>
    <scope>NUCLEOTIDE SEQUENCE [LARGE SCALE GENOMIC DNA]</scope>
    <source>
        <strain evidence="14 15">DSM 14534</strain>
    </source>
</reference>
<gene>
    <name evidence="14" type="primary">glgB</name>
    <name evidence="14" type="ORF">GKZ57_04525</name>
</gene>
<evidence type="ECO:0000259" key="13">
    <source>
        <dbReference type="SMART" id="SM00642"/>
    </source>
</evidence>
<feature type="region of interest" description="Disordered" evidence="12">
    <location>
        <begin position="771"/>
        <end position="796"/>
    </location>
</feature>
<dbReference type="FunFam" id="2.60.40.1180:FF:000002">
    <property type="entry name" value="1,4-alpha-glucan branching enzyme GlgB"/>
    <property type="match status" value="1"/>
</dbReference>
<dbReference type="InterPro" id="IPR004193">
    <property type="entry name" value="Glyco_hydro_13_N"/>
</dbReference>
<dbReference type="Pfam" id="PF02806">
    <property type="entry name" value="Alpha-amylase_C"/>
    <property type="match status" value="1"/>
</dbReference>
<dbReference type="Gene3D" id="2.60.40.1180">
    <property type="entry name" value="Golgi alpha-mannosidase II"/>
    <property type="match status" value="1"/>
</dbReference>
<evidence type="ECO:0000256" key="11">
    <source>
        <dbReference type="NCBIfam" id="TIGR01515"/>
    </source>
</evidence>
<keyword evidence="8 14" id="KW-0808">Transferase</keyword>
<dbReference type="UniPathway" id="UPA00164"/>
<organism evidence="14 15">
    <name type="scientific">Blautia luti DSM 14534 = JCM 17040</name>
    <dbReference type="NCBI Taxonomy" id="649762"/>
    <lineage>
        <taxon>Bacteria</taxon>
        <taxon>Bacillati</taxon>
        <taxon>Bacillota</taxon>
        <taxon>Clostridia</taxon>
        <taxon>Lachnospirales</taxon>
        <taxon>Lachnospiraceae</taxon>
        <taxon>Blautia</taxon>
    </lineage>
</organism>
<dbReference type="EMBL" id="WMBC01000002">
    <property type="protein sequence ID" value="MTD60541.1"/>
    <property type="molecule type" value="Genomic_DNA"/>
</dbReference>
<keyword evidence="10" id="KW-0119">Carbohydrate metabolism</keyword>
<dbReference type="InterPro" id="IPR006047">
    <property type="entry name" value="GH13_cat_dom"/>
</dbReference>
<dbReference type="Gene3D" id="2.60.40.10">
    <property type="entry name" value="Immunoglobulins"/>
    <property type="match status" value="2"/>
</dbReference>
<dbReference type="SUPFAM" id="SSF51011">
    <property type="entry name" value="Glycosyl hydrolase domain"/>
    <property type="match status" value="1"/>
</dbReference>
<dbReference type="Pfam" id="PF02922">
    <property type="entry name" value="CBM_48"/>
    <property type="match status" value="1"/>
</dbReference>
<comment type="similarity">
    <text evidence="4">Belongs to the glycosyl hydrolase 13 family. GlgB subfamily.</text>
</comment>
<feature type="compositionally biased region" description="Basic residues" evidence="12">
    <location>
        <begin position="771"/>
        <end position="787"/>
    </location>
</feature>
<dbReference type="Pfam" id="PF22019">
    <property type="entry name" value="GlgB_N"/>
    <property type="match status" value="1"/>
</dbReference>
<sequence>MNEKIYSYMNWPRIEAVVYGEETSPRDVMGPKITKDGVLVQGFFPDAQEVDVISGGKTYPCEMEDEAGYFAALLPLRKVPDYKFSVKTGEEIMEFYDPYSFACQITEEEEKAFCAGVYYEAYKKLGAHPMEINGIKGILFAVWAPNAVSVNVVGDFNGWMGRASIMHRMPMSGIFELFIPGVKVGALYKYEIKIKGGEVLLKADPYGNRAQSDPEGASVVADLSNFTWKDQEWLEQRKRFQDRKQPISVYETSLEQWKSMEELTDFLEETDYTHVELHPVMEYIDDITGGYSTYSYYAFSSRFGTPEDFRKMTDALHQAGIGVILDWTPAQFPRYASGLEKFDGTPLYEKQDPAQAVHPFWGTLLYNYASPMVKDFLISNACFWMEEYHVDGLRMDDVDAMLYLDYGRNPGEWTPNLYGSNENLEAVEFLKHLNSIVKKRNPGVLLIAQEDGLWPELTDSVENDHLGFDYKWSGGWTSDLLTYLGKDPIERRNYHDQLTVSMLYAYCEHYVLTLGSRDVGDLKAFAGRLPGNEQQKAAQIREAYTYMMLHPGCKMMSPDPDMPQNMKSFIRDLNNMYLAHPAMYQMDDEYNGFEWIQLMKYEENVIAFLRKTEKPEETILAVCNFAAIPYENYQVGVPFAGKYKEIFNSDDKKYGGEGVVNGRVKAAKKAECDEREYSITVKLPALGVAIFTCMPEEEPKEKKAAETQIKKSITKARTVRKAVAKTKTAVKTAVKPVTKKVTKTALEVTNETDSKTVPEVAEVTKSVIKKTAKPAAKKVTKTRSKTSVKKDLTENK</sequence>
<dbReference type="PANTHER" id="PTHR43651">
    <property type="entry name" value="1,4-ALPHA-GLUCAN-BRANCHING ENZYME"/>
    <property type="match status" value="1"/>
</dbReference>
<dbReference type="InterPro" id="IPR013783">
    <property type="entry name" value="Ig-like_fold"/>
</dbReference>
<dbReference type="SUPFAM" id="SSF81296">
    <property type="entry name" value="E set domains"/>
    <property type="match status" value="2"/>
</dbReference>
<dbReference type="InterPro" id="IPR037439">
    <property type="entry name" value="Branching_enzy"/>
</dbReference>
<dbReference type="GO" id="GO:0005829">
    <property type="term" value="C:cytosol"/>
    <property type="evidence" value="ECO:0007669"/>
    <property type="project" value="TreeGrafter"/>
</dbReference>
<dbReference type="SUPFAM" id="SSF51445">
    <property type="entry name" value="(Trans)glycosidases"/>
    <property type="match status" value="1"/>
</dbReference>
<dbReference type="Gene3D" id="3.20.20.80">
    <property type="entry name" value="Glycosidases"/>
    <property type="match status" value="1"/>
</dbReference>
<comment type="caution">
    <text evidence="14">The sequence shown here is derived from an EMBL/GenBank/DDBJ whole genome shotgun (WGS) entry which is preliminary data.</text>
</comment>
<evidence type="ECO:0000256" key="12">
    <source>
        <dbReference type="SAM" id="MobiDB-lite"/>
    </source>
</evidence>
<dbReference type="PIRSF" id="PIRSF000463">
    <property type="entry name" value="GlgB"/>
    <property type="match status" value="1"/>
</dbReference>
<keyword evidence="9" id="KW-0320">Glycogen biosynthesis</keyword>
<evidence type="ECO:0000256" key="1">
    <source>
        <dbReference type="ARBA" id="ARBA00000826"/>
    </source>
</evidence>
<proteinExistence type="inferred from homology"/>
<dbReference type="InterPro" id="IPR017853">
    <property type="entry name" value="GH"/>
</dbReference>
<dbReference type="InterPro" id="IPR006048">
    <property type="entry name" value="A-amylase/branching_C"/>
</dbReference>
<dbReference type="GO" id="GO:0005978">
    <property type="term" value="P:glycogen biosynthetic process"/>
    <property type="evidence" value="ECO:0007669"/>
    <property type="project" value="UniProtKB-UniRule"/>
</dbReference>
<dbReference type="CDD" id="cd02855">
    <property type="entry name" value="E_set_GBE_prok_N"/>
    <property type="match status" value="1"/>
</dbReference>